<reference evidence="2 3" key="1">
    <citation type="submission" date="2023-12" db="EMBL/GenBank/DDBJ databases">
        <title>Baltic Sea Cyanobacteria.</title>
        <authorList>
            <person name="Delbaje E."/>
            <person name="Fewer D.P."/>
            <person name="Shishido T.K."/>
        </authorList>
    </citation>
    <scope>NUCLEOTIDE SEQUENCE [LARGE SCALE GENOMIC DNA]</scope>
    <source>
        <strain evidence="2 3">CCNP 1315</strain>
    </source>
</reference>
<keyword evidence="3" id="KW-1185">Reference proteome</keyword>
<feature type="domain" description="NB-ARC" evidence="1">
    <location>
        <begin position="115"/>
        <end position="252"/>
    </location>
</feature>
<dbReference type="InterPro" id="IPR027417">
    <property type="entry name" value="P-loop_NTPase"/>
</dbReference>
<evidence type="ECO:0000313" key="3">
    <source>
        <dbReference type="Proteomes" id="UP001301728"/>
    </source>
</evidence>
<organism evidence="2 3">
    <name type="scientific">Limnoraphis robusta CCNP1315</name>
    <dbReference type="NCBI Taxonomy" id="3110306"/>
    <lineage>
        <taxon>Bacteria</taxon>
        <taxon>Bacillati</taxon>
        <taxon>Cyanobacteriota</taxon>
        <taxon>Cyanophyceae</taxon>
        <taxon>Oscillatoriophycideae</taxon>
        <taxon>Oscillatoriales</taxon>
        <taxon>Sirenicapillariaceae</taxon>
        <taxon>Limnoraphis</taxon>
    </lineage>
</organism>
<comment type="caution">
    <text evidence="2">The sequence shown here is derived from an EMBL/GenBank/DDBJ whole genome shotgun (WGS) entry which is preliminary data.</text>
</comment>
<dbReference type="SUPFAM" id="SSF52540">
    <property type="entry name" value="P-loop containing nucleoside triphosphate hydrolases"/>
    <property type="match status" value="1"/>
</dbReference>
<dbReference type="Gene3D" id="3.40.50.300">
    <property type="entry name" value="P-loop containing nucleotide triphosphate hydrolases"/>
    <property type="match status" value="1"/>
</dbReference>
<dbReference type="InterPro" id="IPR001387">
    <property type="entry name" value="Cro/C1-type_HTH"/>
</dbReference>
<dbReference type="CDD" id="cd00093">
    <property type="entry name" value="HTH_XRE"/>
    <property type="match status" value="1"/>
</dbReference>
<evidence type="ECO:0000313" key="2">
    <source>
        <dbReference type="EMBL" id="MEA5522890.1"/>
    </source>
</evidence>
<dbReference type="Pfam" id="PF00931">
    <property type="entry name" value="NB-ARC"/>
    <property type="match status" value="1"/>
</dbReference>
<dbReference type="EMBL" id="JAYGHT010000195">
    <property type="protein sequence ID" value="MEA5522890.1"/>
    <property type="molecule type" value="Genomic_DNA"/>
</dbReference>
<sequence>MQTLKASKEGLGKIKQAREDRGWTVDSNKWFEEATKILEPNRKNGQPFAEGISEGTWKRFLSGKNPINANAFRAYCHVLGLNWEEVVEPANPEDPNTPGIWIPNIRCRRVWGRETLTHEVLNYFDSPQEPLILSLNGTAGYGKTEAACQIAQTAIQNNLFANVLWVTARQTEFVDGKISQSNQFEALSWNQFLNQIAHQLSCTQEKVQERLRGKKLLVVLDNAETSQMDEILPKLAKMLNPSRALLTSRVETKLPYLGLKNVPGLEKRWSYELLQDEAKVYNISALLNASDRNLERVYELSCGAPLALHFIVGRVWYDQDLEPVLSALEEASGEVENFYKFSLETAWQRLSDPAKNILRYIGQQADAGVTSDELLGTKKVEKLDWHTARRELKQWHLIEDVTDIQGNDRYDLHPWIRRSLRSGLVDNWEPDLQYLEDIAKWKLGIDL</sequence>
<protein>
    <submittedName>
        <fullName evidence="2">NB-ARC domain-containing protein</fullName>
    </submittedName>
</protein>
<dbReference type="RefSeq" id="WP_323274505.1">
    <property type="nucleotide sequence ID" value="NZ_JAYGHT010000195.1"/>
</dbReference>
<dbReference type="InterPro" id="IPR002182">
    <property type="entry name" value="NB-ARC"/>
</dbReference>
<dbReference type="Proteomes" id="UP001301728">
    <property type="component" value="Unassembled WGS sequence"/>
</dbReference>
<gene>
    <name evidence="2" type="ORF">VB854_28565</name>
</gene>
<dbReference type="PRINTS" id="PR00364">
    <property type="entry name" value="DISEASERSIST"/>
</dbReference>
<evidence type="ECO:0000259" key="1">
    <source>
        <dbReference type="Pfam" id="PF00931"/>
    </source>
</evidence>
<proteinExistence type="predicted"/>
<accession>A0ABU5U6Q0</accession>
<name>A0ABU5U6Q0_9CYAN</name>